<feature type="coiled-coil region" evidence="1">
    <location>
        <begin position="47"/>
        <end position="88"/>
    </location>
</feature>
<feature type="transmembrane region" description="Helical" evidence="2">
    <location>
        <begin position="20"/>
        <end position="39"/>
    </location>
</feature>
<reference evidence="3 6" key="2">
    <citation type="submission" date="2018-01" db="EMBL/GenBank/DDBJ databases">
        <title>Species boundaries and ecological features among Paraburkholderia terrae DSMZ17804T, P. hospita DSMZ17164T and P. caribensis DSMZ13236T.</title>
        <authorList>
            <person name="Pratama A.A."/>
        </authorList>
    </citation>
    <scope>NUCLEOTIDE SEQUENCE [LARGE SCALE GENOMIC DNA]</scope>
    <source>
        <strain evidence="3 6">DSM 17164</strain>
    </source>
</reference>
<evidence type="ECO:0000256" key="2">
    <source>
        <dbReference type="SAM" id="Phobius"/>
    </source>
</evidence>
<evidence type="ECO:0000313" key="3">
    <source>
        <dbReference type="EMBL" id="AUT74250.1"/>
    </source>
</evidence>
<dbReference type="AlphaFoldDB" id="A0AAN1JIB2"/>
<keyword evidence="1" id="KW-0175">Coiled coil</keyword>
<dbReference type="EMBL" id="CP026107">
    <property type="protein sequence ID" value="AUT74250.1"/>
    <property type="molecule type" value="Genomic_DNA"/>
</dbReference>
<evidence type="ECO:0000313" key="4">
    <source>
        <dbReference type="EMBL" id="EIN01218.1"/>
    </source>
</evidence>
<keyword evidence="2" id="KW-0812">Transmembrane</keyword>
<proteinExistence type="predicted"/>
<keyword evidence="2" id="KW-1133">Transmembrane helix</keyword>
<name>A0AAN1JIB2_9BURK</name>
<reference evidence="4 5" key="1">
    <citation type="journal article" date="2012" name="J. Bacteriol.">
        <title>Draft Genome Sequence of the Soil Bacterium Burkholderia terrae Strain BS001, Which Interacts with Fungal Surface Structures.</title>
        <authorList>
            <person name="Nazir R."/>
            <person name="Hansen M.A."/>
            <person name="Sorensen S."/>
            <person name="van Elsas J.D."/>
        </authorList>
    </citation>
    <scope>NUCLEOTIDE SEQUENCE [LARGE SCALE GENOMIC DNA]</scope>
    <source>
        <strain evidence="4 5">BS001</strain>
    </source>
</reference>
<gene>
    <name evidence="3" type="ORF">C2L64_38915</name>
    <name evidence="4" type="ORF">WQE_09919</name>
</gene>
<protein>
    <submittedName>
        <fullName evidence="3">Uncharacterized protein</fullName>
    </submittedName>
</protein>
<accession>A0AAN1JIB2</accession>
<dbReference type="EMBL" id="AKAU01000065">
    <property type="protein sequence ID" value="EIN01218.1"/>
    <property type="molecule type" value="Genomic_DNA"/>
</dbReference>
<dbReference type="Proteomes" id="UP000236649">
    <property type="component" value="Chromosome 3"/>
</dbReference>
<sequence>MGWTTAMSTFSALTEWVKDMWPLPLVLAATVRFVIAWLFSRRAALDRKQLDLEIAQLRDDADRAERGRVHLKREIEKLMADFERQQRADSVAVQHIDVADRDRLSSGIGTAVSGCHFRSDWFRPPPPSQ</sequence>
<organism evidence="3 6">
    <name type="scientific">Paraburkholderia hospita</name>
    <dbReference type="NCBI Taxonomy" id="169430"/>
    <lineage>
        <taxon>Bacteria</taxon>
        <taxon>Pseudomonadati</taxon>
        <taxon>Pseudomonadota</taxon>
        <taxon>Betaproteobacteria</taxon>
        <taxon>Burkholderiales</taxon>
        <taxon>Burkholderiaceae</taxon>
        <taxon>Paraburkholderia</taxon>
    </lineage>
</organism>
<dbReference type="KEGG" id="phs:C2L64_38915"/>
<keyword evidence="5" id="KW-1185">Reference proteome</keyword>
<keyword evidence="2" id="KW-0472">Membrane</keyword>
<evidence type="ECO:0000313" key="6">
    <source>
        <dbReference type="Proteomes" id="UP000236649"/>
    </source>
</evidence>
<evidence type="ECO:0000313" key="5">
    <source>
        <dbReference type="Proteomes" id="UP000004980"/>
    </source>
</evidence>
<evidence type="ECO:0000256" key="1">
    <source>
        <dbReference type="SAM" id="Coils"/>
    </source>
</evidence>
<dbReference type="Proteomes" id="UP000004980">
    <property type="component" value="Unassembled WGS sequence"/>
</dbReference>